<comment type="caution">
    <text evidence="1">The sequence shown here is derived from an EMBL/GenBank/DDBJ whole genome shotgun (WGS) entry which is preliminary data.</text>
</comment>
<dbReference type="RefSeq" id="WP_344669434.1">
    <property type="nucleotide sequence ID" value="NZ_BAAAQN010000047.1"/>
</dbReference>
<evidence type="ECO:0000313" key="2">
    <source>
        <dbReference type="Proteomes" id="UP001500751"/>
    </source>
</evidence>
<accession>A0ABP5GNH5</accession>
<reference evidence="2" key="1">
    <citation type="journal article" date="2019" name="Int. J. Syst. Evol. Microbiol.">
        <title>The Global Catalogue of Microorganisms (GCM) 10K type strain sequencing project: providing services to taxonomists for standard genome sequencing and annotation.</title>
        <authorList>
            <consortium name="The Broad Institute Genomics Platform"/>
            <consortium name="The Broad Institute Genome Sequencing Center for Infectious Disease"/>
            <person name="Wu L."/>
            <person name="Ma J."/>
        </authorList>
    </citation>
    <scope>NUCLEOTIDE SEQUENCE [LARGE SCALE GENOMIC DNA]</scope>
    <source>
        <strain evidence="2">JCM 16014</strain>
    </source>
</reference>
<protein>
    <submittedName>
        <fullName evidence="1">Uncharacterized protein</fullName>
    </submittedName>
</protein>
<name>A0ABP5GNH5_9ACTN</name>
<organism evidence="1 2">
    <name type="scientific">Catenulispora yoronensis</name>
    <dbReference type="NCBI Taxonomy" id="450799"/>
    <lineage>
        <taxon>Bacteria</taxon>
        <taxon>Bacillati</taxon>
        <taxon>Actinomycetota</taxon>
        <taxon>Actinomycetes</taxon>
        <taxon>Catenulisporales</taxon>
        <taxon>Catenulisporaceae</taxon>
        <taxon>Catenulispora</taxon>
    </lineage>
</organism>
<gene>
    <name evidence="1" type="ORF">GCM10009839_64180</name>
</gene>
<evidence type="ECO:0000313" key="1">
    <source>
        <dbReference type="EMBL" id="GAA2049410.1"/>
    </source>
</evidence>
<keyword evidence="2" id="KW-1185">Reference proteome</keyword>
<dbReference type="Proteomes" id="UP001500751">
    <property type="component" value="Unassembled WGS sequence"/>
</dbReference>
<proteinExistence type="predicted"/>
<dbReference type="EMBL" id="BAAAQN010000047">
    <property type="protein sequence ID" value="GAA2049410.1"/>
    <property type="molecule type" value="Genomic_DNA"/>
</dbReference>
<sequence>MPDVNDVEVLVGQVVPAIGSAVVAYGAGVLTRVEDESAKATVRLGQRLLARILHRAPNRASVEAAVTDLAAVPEDVDALGALRLQIRKVLAGDAELVAELSALMPARAQATGDHSTAVAGDVNISTSGPNAPAAYSIGQVRYTEGPTVPGQPQG</sequence>